<dbReference type="InterPro" id="IPR018445">
    <property type="entry name" value="Put_Phosphate_transp_reg"/>
</dbReference>
<dbReference type="EMBL" id="AP014569">
    <property type="protein sequence ID" value="BAO84464.1"/>
    <property type="molecule type" value="Genomic_DNA"/>
</dbReference>
<comment type="similarity">
    <text evidence="1">Belongs to the UPF0111 family.</text>
</comment>
<sequence>MQCQRFTSLTHTQGKLRATAKICTMDKQKAVATLGQNSLLLPAWITAALLANDRLKLYLSVLQSAAAHAADPQAPLPDWSAELRQHGQADLLWLGELAANAFVQDALLVLPQLDALTQAIGDDLQTMAKPVCESGGAPEPALCQRREQWLAFLERLKEQEALHPGDLIALTHGERKAGDSLHLLVMDLHKRLNALSAQIATENIDGAHAWQIDPDDRPLIQAFMRGLQRTAPLKFGHPGLATAVTRHGKKLLIQNDIGTNDAHVLVLEVSAKTVRLTYSDLHQVRFDFFRQQLESLGFSWELLAPQRADGLNQGQPYVLGHATLQVRQPAALLQGLEAAASRIVFLIDWNRARKRLQLFVGKALAIDILSHCAKTEVGHMAWLLAGGEQLVYEAMQAVDSHAFRVGERLDLVLGEAAARQFLQALLTEASIKLRQQLPLAMVQDEARLLLARAMRQRSFEFDLLAEHAALQHALASELCQALAQAGRSEPQNWERTLQRCKAWEHQADQLLTTARERTRRHERWRPLLELLDAMDDAADTLEEAAYLLMLLHTEPLRGLPARIVEALLRLAETTLAAIQDQIKAIEIARHLSLQANRVDEEAFLQALWRTLRAERQCDEHYRQTRVQLVQELAQQPVLFGLGNELAGALEAATDHLLKAGYVLRRIVLGPAGVVT</sequence>
<evidence type="ECO:0000256" key="1">
    <source>
        <dbReference type="ARBA" id="ARBA00008591"/>
    </source>
</evidence>
<protein>
    <submittedName>
        <fullName evidence="2">Phosphate transport regulator</fullName>
    </submittedName>
</protein>
<dbReference type="Pfam" id="PF01865">
    <property type="entry name" value="PhoU_div"/>
    <property type="match status" value="1"/>
</dbReference>
<dbReference type="InterPro" id="IPR038078">
    <property type="entry name" value="PhoU-like_sf"/>
</dbReference>
<name>A0A060P004_9BURK</name>
<dbReference type="HOGENOM" id="CLU_425569_0_0_4"/>
<organism evidence="2 3">
    <name type="scientific">Serpentinimonas maccroryi</name>
    <dbReference type="NCBI Taxonomy" id="1458426"/>
    <lineage>
        <taxon>Bacteria</taxon>
        <taxon>Pseudomonadati</taxon>
        <taxon>Pseudomonadota</taxon>
        <taxon>Betaproteobacteria</taxon>
        <taxon>Burkholderiales</taxon>
        <taxon>Comamonadaceae</taxon>
        <taxon>Serpentinimonas</taxon>
    </lineage>
</organism>
<gene>
    <name evidence="2" type="ORF">SMCB_2236</name>
</gene>
<proteinExistence type="inferred from homology"/>
<accession>A0A060P004</accession>
<evidence type="ECO:0000313" key="2">
    <source>
        <dbReference type="EMBL" id="BAO84464.1"/>
    </source>
</evidence>
<evidence type="ECO:0000313" key="3">
    <source>
        <dbReference type="Proteomes" id="UP000066014"/>
    </source>
</evidence>
<dbReference type="Proteomes" id="UP000066014">
    <property type="component" value="Chromosome"/>
</dbReference>
<dbReference type="AlphaFoldDB" id="A0A060P004"/>
<dbReference type="STRING" id="1458426.SMCB_2236"/>
<reference evidence="2 3" key="1">
    <citation type="journal article" date="2014" name="Nat. Commun.">
        <title>Physiological and genomic features of highly alkaliphilic hydrogen-utilizing Betaproteobacteria from a continental serpentinizing site.</title>
        <authorList>
            <person name="Suzuki S."/>
            <person name="Kuenen J.G."/>
            <person name="Schipper K."/>
            <person name="van der Velde S."/>
            <person name="Ishii S."/>
            <person name="Wu A."/>
            <person name="Sorokin D.Y."/>
            <person name="Tenney A."/>
            <person name="Meng X.Y."/>
            <person name="Morrill P.L."/>
            <person name="Kamagata Y."/>
            <person name="Muyzer G."/>
            <person name="Nealson K.H."/>
        </authorList>
    </citation>
    <scope>NUCLEOTIDE SEQUENCE [LARGE SCALE GENOMIC DNA]</scope>
    <source>
        <strain evidence="2 3">B1</strain>
    </source>
</reference>
<keyword evidence="3" id="KW-1185">Reference proteome</keyword>
<dbReference type="KEGG" id="cbab:SMCB_2236"/>
<dbReference type="Gene3D" id="1.20.58.220">
    <property type="entry name" value="Phosphate transport system protein phou homolog 2, domain 2"/>
    <property type="match status" value="1"/>
</dbReference>